<sequence>MLAARPRNLEDVGSIPRKQTLDLDYIRNWLSQFDRALGKDILSGFETVLQSAKSSGSKG</sequence>
<evidence type="ECO:0000313" key="1">
    <source>
        <dbReference type="EMBL" id="HDD53149.1"/>
    </source>
</evidence>
<accession>A0A7C0Y8E9</accession>
<comment type="caution">
    <text evidence="1">The sequence shown here is derived from an EMBL/GenBank/DDBJ whole genome shotgun (WGS) entry which is preliminary data.</text>
</comment>
<dbReference type="Proteomes" id="UP000885690">
    <property type="component" value="Unassembled WGS sequence"/>
</dbReference>
<proteinExistence type="predicted"/>
<name>A0A7C0Y8E9_9BACT</name>
<gene>
    <name evidence="1" type="ORF">ENF32_03680</name>
</gene>
<organism evidence="1">
    <name type="scientific">Thermosulfidibacter takaii</name>
    <dbReference type="NCBI Taxonomy" id="412593"/>
    <lineage>
        <taxon>Bacteria</taxon>
        <taxon>Pseudomonadati</taxon>
        <taxon>Thermosulfidibacterota</taxon>
        <taxon>Thermosulfidibacteria</taxon>
        <taxon>Thermosulfidibacterales</taxon>
        <taxon>Thermosulfidibacteraceae</taxon>
    </lineage>
</organism>
<dbReference type="EMBL" id="DQWS01000140">
    <property type="protein sequence ID" value="HDD53149.1"/>
    <property type="molecule type" value="Genomic_DNA"/>
</dbReference>
<protein>
    <submittedName>
        <fullName evidence="1">Uncharacterized protein</fullName>
    </submittedName>
</protein>
<dbReference type="AlphaFoldDB" id="A0A7C0Y8E9"/>
<reference evidence="1" key="1">
    <citation type="journal article" date="2020" name="mSystems">
        <title>Genome- and Community-Level Interaction Insights into Carbon Utilization and Element Cycling Functions of Hydrothermarchaeota in Hydrothermal Sediment.</title>
        <authorList>
            <person name="Zhou Z."/>
            <person name="Liu Y."/>
            <person name="Xu W."/>
            <person name="Pan J."/>
            <person name="Luo Z.H."/>
            <person name="Li M."/>
        </authorList>
    </citation>
    <scope>NUCLEOTIDE SEQUENCE [LARGE SCALE GENOMIC DNA]</scope>
    <source>
        <strain evidence="1">HyVt-115</strain>
    </source>
</reference>